<evidence type="ECO:0000256" key="3">
    <source>
        <dbReference type="ARBA" id="ARBA00022989"/>
    </source>
</evidence>
<dbReference type="RefSeq" id="WP_201825386.1">
    <property type="nucleotide sequence ID" value="NZ_JAERRA010000001.1"/>
</dbReference>
<evidence type="ECO:0000313" key="6">
    <source>
        <dbReference type="EMBL" id="MBL0719838.1"/>
    </source>
</evidence>
<feature type="transmembrane region" description="Helical" evidence="5">
    <location>
        <begin position="236"/>
        <end position="258"/>
    </location>
</feature>
<evidence type="ECO:0000256" key="2">
    <source>
        <dbReference type="ARBA" id="ARBA00022692"/>
    </source>
</evidence>
<reference evidence="6 7" key="1">
    <citation type="submission" date="2021-01" db="EMBL/GenBank/DDBJ databases">
        <title>Piscinibacter sp. Jin2 Genome sequencing and assembly.</title>
        <authorList>
            <person name="Kim I."/>
        </authorList>
    </citation>
    <scope>NUCLEOTIDE SEQUENCE [LARGE SCALE GENOMIC DNA]</scope>
    <source>
        <strain evidence="6 7">Jin2</strain>
    </source>
</reference>
<keyword evidence="2 5" id="KW-0812">Transmembrane</keyword>
<proteinExistence type="predicted"/>
<feature type="transmembrane region" description="Helical" evidence="5">
    <location>
        <begin position="79"/>
        <end position="112"/>
    </location>
</feature>
<gene>
    <name evidence="6" type="ORF">JI742_08045</name>
</gene>
<comment type="caution">
    <text evidence="6">The sequence shown here is derived from an EMBL/GenBank/DDBJ whole genome shotgun (WGS) entry which is preliminary data.</text>
</comment>
<keyword evidence="3 5" id="KW-1133">Transmembrane helix</keyword>
<evidence type="ECO:0000256" key="1">
    <source>
        <dbReference type="ARBA" id="ARBA00004141"/>
    </source>
</evidence>
<feature type="transmembrane region" description="Helical" evidence="5">
    <location>
        <begin position="20"/>
        <end position="43"/>
    </location>
</feature>
<dbReference type="InterPro" id="IPR059112">
    <property type="entry name" value="CysZ/EI24"/>
</dbReference>
<protein>
    <submittedName>
        <fullName evidence="6">EI24 domain-containing protein</fullName>
    </submittedName>
</protein>
<feature type="transmembrane region" description="Helical" evidence="5">
    <location>
        <begin position="132"/>
        <end position="155"/>
    </location>
</feature>
<accession>A0A9X1BRQ4</accession>
<keyword evidence="7" id="KW-1185">Reference proteome</keyword>
<feature type="transmembrane region" description="Helical" evidence="5">
    <location>
        <begin position="200"/>
        <end position="230"/>
    </location>
</feature>
<name>A0A9X1BRQ4_9BURK</name>
<keyword evidence="4 5" id="KW-0472">Membrane</keyword>
<organism evidence="6 7">
    <name type="scientific">Aquariibacter lacus</name>
    <dbReference type="NCBI Taxonomy" id="2801332"/>
    <lineage>
        <taxon>Bacteria</taxon>
        <taxon>Pseudomonadati</taxon>
        <taxon>Pseudomonadota</taxon>
        <taxon>Betaproteobacteria</taxon>
        <taxon>Burkholderiales</taxon>
        <taxon>Sphaerotilaceae</taxon>
        <taxon>Aquariibacter</taxon>
    </lineage>
</organism>
<evidence type="ECO:0000313" key="7">
    <source>
        <dbReference type="Proteomes" id="UP000643207"/>
    </source>
</evidence>
<evidence type="ECO:0000256" key="5">
    <source>
        <dbReference type="SAM" id="Phobius"/>
    </source>
</evidence>
<dbReference type="Proteomes" id="UP000643207">
    <property type="component" value="Unassembled WGS sequence"/>
</dbReference>
<comment type="subcellular location">
    <subcellularLocation>
        <location evidence="1">Membrane</location>
        <topology evidence="1">Multi-pass membrane protein</topology>
    </subcellularLocation>
</comment>
<evidence type="ECO:0000256" key="4">
    <source>
        <dbReference type="ARBA" id="ARBA00023136"/>
    </source>
</evidence>
<dbReference type="Pfam" id="PF07264">
    <property type="entry name" value="EI24"/>
    <property type="match status" value="1"/>
</dbReference>
<dbReference type="AlphaFoldDB" id="A0A9X1BRQ4"/>
<sequence>MNLLLDAFWRAAAYCLHPRIILWALAPLALTAAFAGLFGWLFWEDAIAAVRAWLDGWSLGASALAWLDSVGASGMRALVAPLIVLALVVPLLVILALLMVALSLAPSVVRLVAARRFPDLARRGQSSFVRSLLWSLGSTLLALLALILSLPFWLIPPMVLLLPPLIWGWLSYRVMSYDALADHADAAERQAILRQERLPLLIIGIVTGYLGAAPSLLWAFGAAAVILAPVLLVLSVWLYTLVFAFSCLWFTHYALAALSARRQAESARAARDAAAAGPVIDLLPASAGAAPAAAPVPPPALPF</sequence>
<dbReference type="EMBL" id="JAERRA010000001">
    <property type="protein sequence ID" value="MBL0719838.1"/>
    <property type="molecule type" value="Genomic_DNA"/>
</dbReference>